<sequence>MYKIALASMLSANNQNGSSWDRRPLRRRLPHRHFPAFPRGSERGFDAGDDVQAVFGCNGRLGAVVDGLDAGLPLADKAAAGDLARVFDRLPFEVAAARHALAEIDSQHAAIEGPPEMKAPSA</sequence>
<reference evidence="1 2" key="1">
    <citation type="submission" date="2020-08" db="EMBL/GenBank/DDBJ databases">
        <title>Genomic Encyclopedia of Type Strains, Phase IV (KMG-IV): sequencing the most valuable type-strain genomes for metagenomic binning, comparative biology and taxonomic classification.</title>
        <authorList>
            <person name="Goeker M."/>
        </authorList>
    </citation>
    <scope>NUCLEOTIDE SEQUENCE [LARGE SCALE GENOMIC DNA]</scope>
    <source>
        <strain evidence="1 2">DSM 17454</strain>
    </source>
</reference>
<proteinExistence type="predicted"/>
<dbReference type="EMBL" id="JACHGI010000017">
    <property type="protein sequence ID" value="MBB6469541.1"/>
    <property type="molecule type" value="Genomic_DNA"/>
</dbReference>
<comment type="caution">
    <text evidence="1">The sequence shown here is derived from an EMBL/GenBank/DDBJ whole genome shotgun (WGS) entry which is preliminary data.</text>
</comment>
<organism evidence="1 2">
    <name type="scientific">Aminobacter carboxidus</name>
    <dbReference type="NCBI Taxonomy" id="376165"/>
    <lineage>
        <taxon>Bacteria</taxon>
        <taxon>Pseudomonadati</taxon>
        <taxon>Pseudomonadota</taxon>
        <taxon>Alphaproteobacteria</taxon>
        <taxon>Hyphomicrobiales</taxon>
        <taxon>Phyllobacteriaceae</taxon>
        <taxon>Aminobacter</taxon>
    </lineage>
</organism>
<protein>
    <submittedName>
        <fullName evidence="1">Uncharacterized protein</fullName>
    </submittedName>
</protein>
<dbReference type="AlphaFoldDB" id="A0A8E1WLD7"/>
<name>A0A8E1WLD7_9HYPH</name>
<evidence type="ECO:0000313" key="1">
    <source>
        <dbReference type="EMBL" id="MBB6469541.1"/>
    </source>
</evidence>
<dbReference type="Proteomes" id="UP000532373">
    <property type="component" value="Unassembled WGS sequence"/>
</dbReference>
<accession>A0A8E1WLD7</accession>
<evidence type="ECO:0000313" key="2">
    <source>
        <dbReference type="Proteomes" id="UP000532373"/>
    </source>
</evidence>
<gene>
    <name evidence="1" type="ORF">HNQ96_005431</name>
</gene>